<evidence type="ECO:0000313" key="4">
    <source>
        <dbReference type="EMBL" id="CAB9512313.1"/>
    </source>
</evidence>
<dbReference type="PANTHER" id="PTHR24320:SF148">
    <property type="entry name" value="NAD(P)-BINDING ROSSMANN-FOLD SUPERFAMILY PROTEIN"/>
    <property type="match status" value="1"/>
</dbReference>
<dbReference type="Gene3D" id="3.40.50.720">
    <property type="entry name" value="NAD(P)-binding Rossmann-like Domain"/>
    <property type="match status" value="1"/>
</dbReference>
<sequence>MTENTKNGDNSKLHNKRSTARIMKSLDSTHRALNTMAILAFLLLLFLFYWYWTSDEFVTPAKIAEWSSHKTIVITGANSVVSFGVLVHLLRANTAEHIIMACRSDTKCQATLAQVQQHLGVTETTTSKVKVSLVSLDLTSRASIEQCAKSIIATAATTQQQQSSISKLSKNMILVWNANDSVHDPIMVNGMGHLYLTHLLYPQLQRVVVAASIVGGVPWDVLQPWEQSSYPSWFQLPAQYGTSKRTMLFLAQQLLLLQQSQSSQPQLQVVATQAGLTCDETEACHAISMTPIEGAHSHLRAMLDPDLQPGAYLGHRWILWGKTIIAGTLESSWYHMHLSGETRQQLWAWSLKELGIQEFGNNPSASTTTK</sequence>
<gene>
    <name evidence="4" type="ORF">SEMRO_529_G160980.1</name>
</gene>
<evidence type="ECO:0000256" key="3">
    <source>
        <dbReference type="SAM" id="Phobius"/>
    </source>
</evidence>
<comment type="similarity">
    <text evidence="1">Belongs to the short-chain dehydrogenases/reductases (SDR) family.</text>
</comment>
<reference evidence="4" key="1">
    <citation type="submission" date="2020-06" db="EMBL/GenBank/DDBJ databases">
        <authorList>
            <consortium name="Plant Systems Biology data submission"/>
        </authorList>
    </citation>
    <scope>NUCLEOTIDE SEQUENCE</scope>
    <source>
        <strain evidence="4">D6</strain>
    </source>
</reference>
<proteinExistence type="inferred from homology"/>
<feature type="transmembrane region" description="Helical" evidence="3">
    <location>
        <begin position="32"/>
        <end position="52"/>
    </location>
</feature>
<keyword evidence="5" id="KW-1185">Reference proteome</keyword>
<evidence type="ECO:0000256" key="2">
    <source>
        <dbReference type="ARBA" id="ARBA00023002"/>
    </source>
</evidence>
<feature type="transmembrane region" description="Helical" evidence="3">
    <location>
        <begin position="72"/>
        <end position="90"/>
    </location>
</feature>
<evidence type="ECO:0000313" key="5">
    <source>
        <dbReference type="Proteomes" id="UP001153069"/>
    </source>
</evidence>
<accession>A0A9N8E0L3</accession>
<keyword evidence="2" id="KW-0560">Oxidoreductase</keyword>
<keyword evidence="3" id="KW-0812">Transmembrane</keyword>
<dbReference type="PANTHER" id="PTHR24320">
    <property type="entry name" value="RETINOL DEHYDROGENASE"/>
    <property type="match status" value="1"/>
</dbReference>
<keyword evidence="3" id="KW-0472">Membrane</keyword>
<comment type="caution">
    <text evidence="4">The sequence shown here is derived from an EMBL/GenBank/DDBJ whole genome shotgun (WGS) entry which is preliminary data.</text>
</comment>
<name>A0A9N8E0L3_9STRA</name>
<dbReference type="SUPFAM" id="SSF51735">
    <property type="entry name" value="NAD(P)-binding Rossmann-fold domains"/>
    <property type="match status" value="1"/>
</dbReference>
<dbReference type="EMBL" id="CAICTM010000528">
    <property type="protein sequence ID" value="CAB9512313.1"/>
    <property type="molecule type" value="Genomic_DNA"/>
</dbReference>
<dbReference type="Proteomes" id="UP001153069">
    <property type="component" value="Unassembled WGS sequence"/>
</dbReference>
<evidence type="ECO:0000256" key="1">
    <source>
        <dbReference type="ARBA" id="ARBA00006484"/>
    </source>
</evidence>
<keyword evidence="3" id="KW-1133">Transmembrane helix</keyword>
<dbReference type="GO" id="GO:0016491">
    <property type="term" value="F:oxidoreductase activity"/>
    <property type="evidence" value="ECO:0007669"/>
    <property type="project" value="UniProtKB-KW"/>
</dbReference>
<protein>
    <submittedName>
        <fullName evidence="4">Dehydrogenase</fullName>
    </submittedName>
</protein>
<organism evidence="4 5">
    <name type="scientific">Seminavis robusta</name>
    <dbReference type="NCBI Taxonomy" id="568900"/>
    <lineage>
        <taxon>Eukaryota</taxon>
        <taxon>Sar</taxon>
        <taxon>Stramenopiles</taxon>
        <taxon>Ochrophyta</taxon>
        <taxon>Bacillariophyta</taxon>
        <taxon>Bacillariophyceae</taxon>
        <taxon>Bacillariophycidae</taxon>
        <taxon>Naviculales</taxon>
        <taxon>Naviculaceae</taxon>
        <taxon>Seminavis</taxon>
    </lineage>
</organism>
<dbReference type="AlphaFoldDB" id="A0A9N8E0L3"/>
<dbReference type="InterPro" id="IPR036291">
    <property type="entry name" value="NAD(P)-bd_dom_sf"/>
</dbReference>